<dbReference type="RefSeq" id="WP_354555796.1">
    <property type="nucleotide sequence ID" value="NZ_JBEPMB010000001.1"/>
</dbReference>
<dbReference type="EC" id="3.1.-.-" evidence="1"/>
<evidence type="ECO:0000313" key="2">
    <source>
        <dbReference type="Proteomes" id="UP001549047"/>
    </source>
</evidence>
<dbReference type="InterPro" id="IPR021679">
    <property type="entry name" value="Toxin_endonuclease_YhaV"/>
</dbReference>
<gene>
    <name evidence="1" type="ORF">ABID16_001622</name>
</gene>
<dbReference type="Pfam" id="PF11663">
    <property type="entry name" value="Toxin_YhaV"/>
    <property type="match status" value="1"/>
</dbReference>
<proteinExistence type="predicted"/>
<comment type="caution">
    <text evidence="1">The sequence shown here is derived from an EMBL/GenBank/DDBJ whole genome shotgun (WGS) entry which is preliminary data.</text>
</comment>
<dbReference type="GO" id="GO:0016787">
    <property type="term" value="F:hydrolase activity"/>
    <property type="evidence" value="ECO:0007669"/>
    <property type="project" value="UniProtKB-KW"/>
</dbReference>
<sequence>MPVINGWTVFAHPLLLDQLEKLTAAVEVQKRKDPEGYSSSANAKLLAALLTLMFSKIPGDPTSSAYVQGKTLGPDRRHWFRAKFGAGRFRLFFRYSSRARVIIFAWINDENSLRTYGSKTDAYAVFRGMLNDGNPPDDWDTLLRAASGKKTSERFARSSSSAPDQK</sequence>
<protein>
    <submittedName>
        <fullName evidence="1">Toxin YhaV</fullName>
        <ecNumber evidence="1">3.1.-.-</ecNumber>
    </submittedName>
</protein>
<reference evidence="1 2" key="1">
    <citation type="submission" date="2024-06" db="EMBL/GenBank/DDBJ databases">
        <title>Genomic Encyclopedia of Type Strains, Phase IV (KMG-IV): sequencing the most valuable type-strain genomes for metagenomic binning, comparative biology and taxonomic classification.</title>
        <authorList>
            <person name="Goeker M."/>
        </authorList>
    </citation>
    <scope>NUCLEOTIDE SEQUENCE [LARGE SCALE GENOMIC DNA]</scope>
    <source>
        <strain evidence="1 2">DSM 29780</strain>
    </source>
</reference>
<dbReference type="Proteomes" id="UP001549047">
    <property type="component" value="Unassembled WGS sequence"/>
</dbReference>
<accession>A0ABV2IXT8</accession>
<keyword evidence="2" id="KW-1185">Reference proteome</keyword>
<keyword evidence="1" id="KW-0378">Hydrolase</keyword>
<name>A0ABV2IXT8_9HYPH</name>
<organism evidence="1 2">
    <name type="scientific">Rhizobium aquaticum</name>
    <dbReference type="NCBI Taxonomy" id="1549636"/>
    <lineage>
        <taxon>Bacteria</taxon>
        <taxon>Pseudomonadati</taxon>
        <taxon>Pseudomonadota</taxon>
        <taxon>Alphaproteobacteria</taxon>
        <taxon>Hyphomicrobiales</taxon>
        <taxon>Rhizobiaceae</taxon>
        <taxon>Rhizobium/Agrobacterium group</taxon>
        <taxon>Rhizobium</taxon>
    </lineage>
</organism>
<evidence type="ECO:0000313" key="1">
    <source>
        <dbReference type="EMBL" id="MET3613317.1"/>
    </source>
</evidence>
<dbReference type="EMBL" id="JBEPMB010000001">
    <property type="protein sequence ID" value="MET3613317.1"/>
    <property type="molecule type" value="Genomic_DNA"/>
</dbReference>